<dbReference type="InterPro" id="IPR023577">
    <property type="entry name" value="CYTH_domain"/>
</dbReference>
<accession>A0A5C7FNQ9</accession>
<feature type="active site" description="Proton acceptor" evidence="1">
    <location>
        <position position="30"/>
    </location>
</feature>
<comment type="caution">
    <text evidence="3">The sequence shown here is derived from an EMBL/GenBank/DDBJ whole genome shotgun (WGS) entry which is preliminary data.</text>
</comment>
<evidence type="ECO:0000259" key="2">
    <source>
        <dbReference type="PROSITE" id="PS51707"/>
    </source>
</evidence>
<dbReference type="Gene3D" id="2.40.320.10">
    <property type="entry name" value="Hypothetical Protein Pfu-838710-001"/>
    <property type="match status" value="1"/>
</dbReference>
<dbReference type="PANTHER" id="PTHR40114:SF1">
    <property type="entry name" value="SLR0698 PROTEIN"/>
    <property type="match status" value="1"/>
</dbReference>
<sequence length="156" mass="17761">MAQEIERKFLTVSEEWKKKVVRATTMKQGYLSSDPAGNTVRVRIAGEAAYLTIKGRSEGFTRPEFEYSIPVEDAYDMIELCKKPLVEKTRYLVSEFGKTWEVDVFDGANEGLVVAEIELESEGEEFTLPGWAGKEVSSDPRYYNSSLIGNPFSRWR</sequence>
<keyword evidence="4" id="KW-1185">Reference proteome</keyword>
<evidence type="ECO:0000313" key="4">
    <source>
        <dbReference type="Proteomes" id="UP000321907"/>
    </source>
</evidence>
<evidence type="ECO:0000256" key="1">
    <source>
        <dbReference type="PIRSR" id="PIRSR016487-1"/>
    </source>
</evidence>
<reference evidence="3 4" key="1">
    <citation type="submission" date="2019-08" db="EMBL/GenBank/DDBJ databases">
        <title>Lewinella sp. strain SSH13 Genome sequencing and assembly.</title>
        <authorList>
            <person name="Kim I."/>
        </authorList>
    </citation>
    <scope>NUCLEOTIDE SEQUENCE [LARGE SCALE GENOMIC DNA]</scope>
    <source>
        <strain evidence="3 4">SSH13</strain>
    </source>
</reference>
<dbReference type="PROSITE" id="PS51707">
    <property type="entry name" value="CYTH"/>
    <property type="match status" value="1"/>
</dbReference>
<dbReference type="EMBL" id="VOXD01000034">
    <property type="protein sequence ID" value="TXF87649.1"/>
    <property type="molecule type" value="Genomic_DNA"/>
</dbReference>
<name>A0A5C7FNQ9_9BACT</name>
<proteinExistence type="predicted"/>
<dbReference type="InterPro" id="IPR033469">
    <property type="entry name" value="CYTH-like_dom_sf"/>
</dbReference>
<dbReference type="CDD" id="cd07891">
    <property type="entry name" value="CYTH-like_CthTTM-like_1"/>
    <property type="match status" value="1"/>
</dbReference>
<dbReference type="Proteomes" id="UP000321907">
    <property type="component" value="Unassembled WGS sequence"/>
</dbReference>
<gene>
    <name evidence="3" type="ORF">FUA23_18225</name>
</gene>
<dbReference type="OrthoDB" id="9805588at2"/>
<evidence type="ECO:0000313" key="3">
    <source>
        <dbReference type="EMBL" id="TXF87649.1"/>
    </source>
</evidence>
<dbReference type="PIRSF" id="PIRSF016487">
    <property type="entry name" value="CYTH_UCP016487"/>
    <property type="match status" value="1"/>
</dbReference>
<dbReference type="SUPFAM" id="SSF55154">
    <property type="entry name" value="CYTH-like phosphatases"/>
    <property type="match status" value="1"/>
</dbReference>
<dbReference type="SMART" id="SM01118">
    <property type="entry name" value="CYTH"/>
    <property type="match status" value="1"/>
</dbReference>
<dbReference type="PANTHER" id="PTHR40114">
    <property type="entry name" value="SLR0698 PROTEIN"/>
    <property type="match status" value="1"/>
</dbReference>
<organism evidence="3 4">
    <name type="scientific">Neolewinella aurantiaca</name>
    <dbReference type="NCBI Taxonomy" id="2602767"/>
    <lineage>
        <taxon>Bacteria</taxon>
        <taxon>Pseudomonadati</taxon>
        <taxon>Bacteroidota</taxon>
        <taxon>Saprospiria</taxon>
        <taxon>Saprospirales</taxon>
        <taxon>Lewinellaceae</taxon>
        <taxon>Neolewinella</taxon>
    </lineage>
</organism>
<feature type="domain" description="CYTH" evidence="2">
    <location>
        <begin position="2"/>
        <end position="149"/>
    </location>
</feature>
<dbReference type="InterPro" id="IPR012042">
    <property type="entry name" value="NeuTTM/CthTTM-like"/>
</dbReference>
<dbReference type="AlphaFoldDB" id="A0A5C7FNQ9"/>
<protein>
    <submittedName>
        <fullName evidence="3">CYTH domain-containing protein</fullName>
    </submittedName>
</protein>
<dbReference type="Pfam" id="PF01928">
    <property type="entry name" value="CYTH"/>
    <property type="match status" value="1"/>
</dbReference>